<gene>
    <name evidence="2" type="ORF">SAMN05421773_10244</name>
</gene>
<dbReference type="Pfam" id="PF13560">
    <property type="entry name" value="HTH_31"/>
    <property type="match status" value="1"/>
</dbReference>
<feature type="domain" description="HTH cro/C1-type" evidence="1">
    <location>
        <begin position="25"/>
        <end position="79"/>
    </location>
</feature>
<protein>
    <submittedName>
        <fullName evidence="2">Helix-turn-helix domain-containing protein</fullName>
    </submittedName>
</protein>
<evidence type="ECO:0000259" key="1">
    <source>
        <dbReference type="PROSITE" id="PS50943"/>
    </source>
</evidence>
<dbReference type="GO" id="GO:0003677">
    <property type="term" value="F:DNA binding"/>
    <property type="evidence" value="ECO:0007669"/>
    <property type="project" value="InterPro"/>
</dbReference>
<dbReference type="InterPro" id="IPR010982">
    <property type="entry name" value="Lambda_DNA-bd_dom_sf"/>
</dbReference>
<dbReference type="OrthoDB" id="2897536at2"/>
<dbReference type="SUPFAM" id="SSF47413">
    <property type="entry name" value="lambda repressor-like DNA-binding domains"/>
    <property type="match status" value="1"/>
</dbReference>
<reference evidence="2 3" key="1">
    <citation type="submission" date="2016-10" db="EMBL/GenBank/DDBJ databases">
        <authorList>
            <person name="de Groot N.N."/>
        </authorList>
    </citation>
    <scope>NUCLEOTIDE SEQUENCE [LARGE SCALE GENOMIC DNA]</scope>
    <source>
        <strain evidence="2 3">CGMCC 4.5739</strain>
    </source>
</reference>
<dbReference type="EMBL" id="FOLM01000002">
    <property type="protein sequence ID" value="SFC12391.1"/>
    <property type="molecule type" value="Genomic_DNA"/>
</dbReference>
<dbReference type="PROSITE" id="PS50943">
    <property type="entry name" value="HTH_CROC1"/>
    <property type="match status" value="1"/>
</dbReference>
<proteinExistence type="predicted"/>
<dbReference type="STRING" id="910347.SAMN05421773_10244"/>
<dbReference type="RefSeq" id="WP_093837392.1">
    <property type="nucleotide sequence ID" value="NZ_FOLM01000002.1"/>
</dbReference>
<organism evidence="2 3">
    <name type="scientific">Streptomyces aidingensis</name>
    <dbReference type="NCBI Taxonomy" id="910347"/>
    <lineage>
        <taxon>Bacteria</taxon>
        <taxon>Bacillati</taxon>
        <taxon>Actinomycetota</taxon>
        <taxon>Actinomycetes</taxon>
        <taxon>Kitasatosporales</taxon>
        <taxon>Streptomycetaceae</taxon>
        <taxon>Streptomyces</taxon>
    </lineage>
</organism>
<dbReference type="Gene3D" id="1.10.260.40">
    <property type="entry name" value="lambda repressor-like DNA-binding domains"/>
    <property type="match status" value="1"/>
</dbReference>
<evidence type="ECO:0000313" key="2">
    <source>
        <dbReference type="EMBL" id="SFC12391.1"/>
    </source>
</evidence>
<name>A0A1I1GLL9_9ACTN</name>
<dbReference type="SMART" id="SM00530">
    <property type="entry name" value="HTH_XRE"/>
    <property type="match status" value="1"/>
</dbReference>
<dbReference type="CDD" id="cd00093">
    <property type="entry name" value="HTH_XRE"/>
    <property type="match status" value="1"/>
</dbReference>
<dbReference type="InterPro" id="IPR001387">
    <property type="entry name" value="Cro/C1-type_HTH"/>
</dbReference>
<dbReference type="InterPro" id="IPR043917">
    <property type="entry name" value="DUF5753"/>
</dbReference>
<accession>A0A1I1GLL9</accession>
<dbReference type="AlphaFoldDB" id="A0A1I1GLL9"/>
<keyword evidence="3" id="KW-1185">Reference proteome</keyword>
<sequence>MTIETVSDDASDPSASPLKHFGNEVKLERERLGLSRADLGKEAHCGYSLVAKIESGDRVPPLSFAEACDRVFPHSNGRFVRLWPLVIRYAYPPWFRPYVELEQKATLVRMFNPKLLPGIVQTRDYAEAVLRTARPTNLEDLVTARIERQRILSRDDNPARLWLVLNEAALRNPVGESQLMRAQLDHLRELAETPRHRVQIVPERKVNNLVVSPFGLLSFNEGADVVHVDGFPRGYVLAEPDDVAEAQEAYDLLVAMAAPPDETAELIQSIAKDCYS</sequence>
<dbReference type="Pfam" id="PF19054">
    <property type="entry name" value="DUF5753"/>
    <property type="match status" value="1"/>
</dbReference>
<evidence type="ECO:0000313" key="3">
    <source>
        <dbReference type="Proteomes" id="UP000199207"/>
    </source>
</evidence>
<dbReference type="Proteomes" id="UP000199207">
    <property type="component" value="Unassembled WGS sequence"/>
</dbReference>